<feature type="transmembrane region" description="Helical" evidence="9">
    <location>
        <begin position="95"/>
        <end position="115"/>
    </location>
</feature>
<feature type="transmembrane region" description="Helical" evidence="9">
    <location>
        <begin position="181"/>
        <end position="203"/>
    </location>
</feature>
<dbReference type="RefSeq" id="WP_141928740.1">
    <property type="nucleotide sequence ID" value="NZ_BAABCI010000006.1"/>
</dbReference>
<feature type="transmembrane region" description="Helical" evidence="9">
    <location>
        <begin position="253"/>
        <end position="275"/>
    </location>
</feature>
<comment type="similarity">
    <text evidence="2 8">Belongs to the major facilitator superfamily. Proton-dependent oligopeptide transporter (POT/PTR) (TC 2.A.17) family.</text>
</comment>
<dbReference type="Proteomes" id="UP000320806">
    <property type="component" value="Unassembled WGS sequence"/>
</dbReference>
<proteinExistence type="inferred from homology"/>
<evidence type="ECO:0000259" key="10">
    <source>
        <dbReference type="PROSITE" id="PS50850"/>
    </source>
</evidence>
<dbReference type="InterPro" id="IPR050171">
    <property type="entry name" value="MFS_Transporters"/>
</dbReference>
<keyword evidence="4" id="KW-1003">Cell membrane</keyword>
<evidence type="ECO:0000256" key="4">
    <source>
        <dbReference type="ARBA" id="ARBA00022475"/>
    </source>
</evidence>
<keyword evidence="12" id="KW-1185">Reference proteome</keyword>
<gene>
    <name evidence="11" type="ORF">FB459_2565</name>
</gene>
<dbReference type="CDD" id="cd17346">
    <property type="entry name" value="MFS_DtpA_like"/>
    <property type="match status" value="1"/>
</dbReference>
<reference evidence="11 12" key="1">
    <citation type="submission" date="2019-06" db="EMBL/GenBank/DDBJ databases">
        <title>Sequencing the genomes of 1000 actinobacteria strains.</title>
        <authorList>
            <person name="Klenk H.-P."/>
        </authorList>
    </citation>
    <scope>NUCLEOTIDE SEQUENCE [LARGE SCALE GENOMIC DNA]</scope>
    <source>
        <strain evidence="11 12">DSM 19828</strain>
    </source>
</reference>
<feature type="transmembrane region" description="Helical" evidence="9">
    <location>
        <begin position="121"/>
        <end position="144"/>
    </location>
</feature>
<evidence type="ECO:0000256" key="8">
    <source>
        <dbReference type="RuleBase" id="RU003755"/>
    </source>
</evidence>
<feature type="transmembrane region" description="Helical" evidence="9">
    <location>
        <begin position="224"/>
        <end position="247"/>
    </location>
</feature>
<feature type="transmembrane region" description="Helical" evidence="9">
    <location>
        <begin position="62"/>
        <end position="83"/>
    </location>
</feature>
<dbReference type="InterPro" id="IPR000109">
    <property type="entry name" value="POT_fam"/>
</dbReference>
<feature type="transmembrane region" description="Helical" evidence="9">
    <location>
        <begin position="287"/>
        <end position="304"/>
    </location>
</feature>
<dbReference type="InterPro" id="IPR018456">
    <property type="entry name" value="PTR2_symporter_CS"/>
</dbReference>
<evidence type="ECO:0000313" key="12">
    <source>
        <dbReference type="Proteomes" id="UP000320806"/>
    </source>
</evidence>
<dbReference type="PROSITE" id="PS50850">
    <property type="entry name" value="MFS"/>
    <property type="match status" value="1"/>
</dbReference>
<sequence length="502" mass="53860">MSQAASAPDSPERTFLGHPRGLGTIFNVELWERFSYYGMRAILLYYLVDTVADGGLAVDETLAAAVVTIYGAAVYLLSIIGGWAADRVIGARRAVLFGGLIIMAGHLCLAMPAAAFSWLGIALVALGTGLLKPNTALMVGHLYGDRDPRRDAGFSIFYMSINIGAFFSPFVVSFLKDRWGYHAGFAAAAAGMAIALVLFVLGRRSVAGESDVVPNPLQPHERKWVPLMLIGAVALVALLVVVARLWRDDTLEAVIDAISILSISASIAYFTVMFRSPKVSERERTHLWAYMPMWLAAVFFWMIFEQAAGKLAAFADTRTDLDSLGFTFKAEWFQSVNPVTIMILSAPIGMLWARRAGRFPSTPTKFAMGVVLAGLSFIVMAWGSAQYEGPTAPVFLLMSVFVVQTIGELCLSPVGLSATTTLAPAAFAGQAMALWYLSSATGQSLAAQLIQAMGGLSDTTFYLVLGAMAIAVGALLALISPMVHRKMRDAEPDAQHKAAAHA</sequence>
<dbReference type="AlphaFoldDB" id="A0A542EII8"/>
<dbReference type="PANTHER" id="PTHR23517:SF15">
    <property type="entry name" value="PROTON-DEPENDENT OLIGOPEPTIDE FAMILY TRANSPORT PROTEIN"/>
    <property type="match status" value="1"/>
</dbReference>
<evidence type="ECO:0000256" key="3">
    <source>
        <dbReference type="ARBA" id="ARBA00022448"/>
    </source>
</evidence>
<evidence type="ECO:0000256" key="9">
    <source>
        <dbReference type="SAM" id="Phobius"/>
    </source>
</evidence>
<dbReference type="OrthoDB" id="9772725at2"/>
<evidence type="ECO:0000256" key="2">
    <source>
        <dbReference type="ARBA" id="ARBA00005982"/>
    </source>
</evidence>
<dbReference type="PROSITE" id="PS01023">
    <property type="entry name" value="PTR2_2"/>
    <property type="match status" value="1"/>
</dbReference>
<feature type="domain" description="Major facilitator superfamily (MFS) profile" evidence="10">
    <location>
        <begin position="1"/>
        <end position="207"/>
    </location>
</feature>
<keyword evidence="3 8" id="KW-0813">Transport</keyword>
<dbReference type="Pfam" id="PF00854">
    <property type="entry name" value="PTR2"/>
    <property type="match status" value="1"/>
</dbReference>
<evidence type="ECO:0000313" key="11">
    <source>
        <dbReference type="EMBL" id="TQJ15046.1"/>
    </source>
</evidence>
<feature type="transmembrane region" description="Helical" evidence="9">
    <location>
        <begin position="391"/>
        <end position="411"/>
    </location>
</feature>
<dbReference type="GO" id="GO:0006857">
    <property type="term" value="P:oligopeptide transport"/>
    <property type="evidence" value="ECO:0007669"/>
    <property type="project" value="InterPro"/>
</dbReference>
<evidence type="ECO:0000256" key="7">
    <source>
        <dbReference type="ARBA" id="ARBA00023136"/>
    </source>
</evidence>
<dbReference type="PANTHER" id="PTHR23517">
    <property type="entry name" value="RESISTANCE PROTEIN MDTM, PUTATIVE-RELATED-RELATED"/>
    <property type="match status" value="1"/>
</dbReference>
<dbReference type="InterPro" id="IPR036259">
    <property type="entry name" value="MFS_trans_sf"/>
</dbReference>
<dbReference type="GO" id="GO:1904680">
    <property type="term" value="F:peptide transmembrane transporter activity"/>
    <property type="evidence" value="ECO:0007669"/>
    <property type="project" value="InterPro"/>
</dbReference>
<dbReference type="NCBIfam" id="TIGR00924">
    <property type="entry name" value="yjdL_sub1_fam"/>
    <property type="match status" value="1"/>
</dbReference>
<evidence type="ECO:0000256" key="5">
    <source>
        <dbReference type="ARBA" id="ARBA00022692"/>
    </source>
</evidence>
<dbReference type="InterPro" id="IPR005279">
    <property type="entry name" value="Dipep/tripep_permease"/>
</dbReference>
<name>A0A542EII8_9MICO</name>
<organism evidence="11 12">
    <name type="scientific">Yimella lutea</name>
    <dbReference type="NCBI Taxonomy" id="587872"/>
    <lineage>
        <taxon>Bacteria</taxon>
        <taxon>Bacillati</taxon>
        <taxon>Actinomycetota</taxon>
        <taxon>Actinomycetes</taxon>
        <taxon>Micrococcales</taxon>
        <taxon>Dermacoccaceae</taxon>
        <taxon>Yimella</taxon>
    </lineage>
</organism>
<evidence type="ECO:0000256" key="6">
    <source>
        <dbReference type="ARBA" id="ARBA00022989"/>
    </source>
</evidence>
<keyword evidence="6 9" id="KW-1133">Transmembrane helix</keyword>
<comment type="caution">
    <text evidence="11">The sequence shown here is derived from an EMBL/GenBank/DDBJ whole genome shotgun (WGS) entry which is preliminary data.</text>
</comment>
<feature type="transmembrane region" description="Helical" evidence="9">
    <location>
        <begin position="332"/>
        <end position="353"/>
    </location>
</feature>
<dbReference type="InterPro" id="IPR020846">
    <property type="entry name" value="MFS_dom"/>
</dbReference>
<feature type="transmembrane region" description="Helical" evidence="9">
    <location>
        <begin position="418"/>
        <end position="439"/>
    </location>
</feature>
<dbReference type="EMBL" id="VFMO01000001">
    <property type="protein sequence ID" value="TQJ15046.1"/>
    <property type="molecule type" value="Genomic_DNA"/>
</dbReference>
<dbReference type="SUPFAM" id="SSF103473">
    <property type="entry name" value="MFS general substrate transporter"/>
    <property type="match status" value="1"/>
</dbReference>
<keyword evidence="5 8" id="KW-0812">Transmembrane</keyword>
<comment type="subcellular location">
    <subcellularLocation>
        <location evidence="1">Cell membrane</location>
        <topology evidence="1">Multi-pass membrane protein</topology>
    </subcellularLocation>
    <subcellularLocation>
        <location evidence="8">Membrane</location>
        <topology evidence="8">Multi-pass membrane protein</topology>
    </subcellularLocation>
</comment>
<keyword evidence="7 9" id="KW-0472">Membrane</keyword>
<protein>
    <submittedName>
        <fullName evidence="11">POT family proton-dependent oligopeptide transporter</fullName>
    </submittedName>
</protein>
<dbReference type="GO" id="GO:0005886">
    <property type="term" value="C:plasma membrane"/>
    <property type="evidence" value="ECO:0007669"/>
    <property type="project" value="UniProtKB-SubCell"/>
</dbReference>
<feature type="transmembrane region" description="Helical" evidence="9">
    <location>
        <begin position="459"/>
        <end position="479"/>
    </location>
</feature>
<evidence type="ECO:0000256" key="1">
    <source>
        <dbReference type="ARBA" id="ARBA00004651"/>
    </source>
</evidence>
<feature type="transmembrane region" description="Helical" evidence="9">
    <location>
        <begin position="365"/>
        <end position="385"/>
    </location>
</feature>
<accession>A0A542EII8</accession>
<feature type="transmembrane region" description="Helical" evidence="9">
    <location>
        <begin position="156"/>
        <end position="175"/>
    </location>
</feature>
<dbReference type="Gene3D" id="1.20.1250.20">
    <property type="entry name" value="MFS general substrate transporter like domains"/>
    <property type="match status" value="1"/>
</dbReference>